<dbReference type="SUPFAM" id="SSF161098">
    <property type="entry name" value="MetI-like"/>
    <property type="match status" value="1"/>
</dbReference>
<dbReference type="Pfam" id="PF00528">
    <property type="entry name" value="BPD_transp_1"/>
    <property type="match status" value="1"/>
</dbReference>
<feature type="transmembrane region" description="Helical" evidence="7">
    <location>
        <begin position="106"/>
        <end position="127"/>
    </location>
</feature>
<evidence type="ECO:0000256" key="6">
    <source>
        <dbReference type="ARBA" id="ARBA00023136"/>
    </source>
</evidence>
<evidence type="ECO:0000256" key="3">
    <source>
        <dbReference type="ARBA" id="ARBA00022475"/>
    </source>
</evidence>
<keyword evidence="4 7" id="KW-0812">Transmembrane</keyword>
<evidence type="ECO:0000256" key="2">
    <source>
        <dbReference type="ARBA" id="ARBA00022448"/>
    </source>
</evidence>
<comment type="subcellular location">
    <subcellularLocation>
        <location evidence="1 7">Cell membrane</location>
        <topology evidence="1 7">Multi-pass membrane protein</topology>
    </subcellularLocation>
</comment>
<comment type="caution">
    <text evidence="9">The sequence shown here is derived from an EMBL/GenBank/DDBJ whole genome shotgun (WGS) entry which is preliminary data.</text>
</comment>
<dbReference type="InterPro" id="IPR000515">
    <property type="entry name" value="MetI-like"/>
</dbReference>
<keyword evidence="5 7" id="KW-1133">Transmembrane helix</keyword>
<name>A0A426DHN8_9FIRM</name>
<keyword evidence="10" id="KW-1185">Reference proteome</keyword>
<dbReference type="AlphaFoldDB" id="A0A426DHN8"/>
<evidence type="ECO:0000313" key="9">
    <source>
        <dbReference type="EMBL" id="RRK32285.1"/>
    </source>
</evidence>
<keyword evidence="6 7" id="KW-0472">Membrane</keyword>
<feature type="transmembrane region" description="Helical" evidence="7">
    <location>
        <begin position="215"/>
        <end position="236"/>
    </location>
</feature>
<sequence length="293" mass="32876">MKNKSFRKIEPYIWILPSIILMAVFILIPIVFVFRMSLSDVSKAGIIKGFSGFANFTKVMHSSAFKLVLKNTIVWTVAVVVLSTLLGFILALILNNEFRGRKIARAIIVFPWATTLVIQASAWKFIIDTDYGTLNTLLLRLGIIEQSINWTPTAEAYFTWEIACGIFVTIPFVTFCVLSGLQSIDSTYYEAATVDGANYWQKLFQITMPLVRSSLTVSTVLNIIYVFNSFPIIWTITKGDPANHTDTLVTYLYKLAFYNGKQGQAAAVSVIGFMILLLCSSVYMVYTLKKGDE</sequence>
<organism evidence="9 10">
    <name type="scientific">Schaedlerella arabinosiphila</name>
    <dbReference type="NCBI Taxonomy" id="2044587"/>
    <lineage>
        <taxon>Bacteria</taxon>
        <taxon>Bacillati</taxon>
        <taxon>Bacillota</taxon>
        <taxon>Clostridia</taxon>
        <taxon>Lachnospirales</taxon>
        <taxon>Lachnospiraceae</taxon>
        <taxon>Schaedlerella</taxon>
    </lineage>
</organism>
<protein>
    <submittedName>
        <fullName evidence="9">Sugar ABC transporter permease</fullName>
    </submittedName>
</protein>
<proteinExistence type="inferred from homology"/>
<dbReference type="GO" id="GO:0055085">
    <property type="term" value="P:transmembrane transport"/>
    <property type="evidence" value="ECO:0007669"/>
    <property type="project" value="InterPro"/>
</dbReference>
<evidence type="ECO:0000256" key="5">
    <source>
        <dbReference type="ARBA" id="ARBA00022989"/>
    </source>
</evidence>
<dbReference type="PROSITE" id="PS50928">
    <property type="entry name" value="ABC_TM1"/>
    <property type="match status" value="1"/>
</dbReference>
<evidence type="ECO:0000256" key="1">
    <source>
        <dbReference type="ARBA" id="ARBA00004651"/>
    </source>
</evidence>
<reference evidence="9" key="1">
    <citation type="submission" date="2018-10" db="EMBL/GenBank/DDBJ databases">
        <title>Schaedlerella arabinophila gen. nov. sp. nov., isolated from the mouse intestinal tract and comparative analysis with the genome of the closely related altered Schaedler flora strain ASF502.</title>
        <authorList>
            <person name="Miyake S."/>
            <person name="Soh M."/>
            <person name="Seedorf H."/>
        </authorList>
    </citation>
    <scope>NUCLEOTIDE SEQUENCE [LARGE SCALE GENOMIC DNA]</scope>
    <source>
        <strain evidence="9">DSM 106076</strain>
    </source>
</reference>
<gene>
    <name evidence="9" type="ORF">EBB54_13630</name>
</gene>
<dbReference type="InterPro" id="IPR035906">
    <property type="entry name" value="MetI-like_sf"/>
</dbReference>
<dbReference type="RefSeq" id="WP_125127774.1">
    <property type="nucleotide sequence ID" value="NZ_CASCYM010000050.1"/>
</dbReference>
<dbReference type="CDD" id="cd06261">
    <property type="entry name" value="TM_PBP2"/>
    <property type="match status" value="1"/>
</dbReference>
<dbReference type="GO" id="GO:0005886">
    <property type="term" value="C:plasma membrane"/>
    <property type="evidence" value="ECO:0007669"/>
    <property type="project" value="UniProtKB-SubCell"/>
</dbReference>
<evidence type="ECO:0000259" key="8">
    <source>
        <dbReference type="PROSITE" id="PS50928"/>
    </source>
</evidence>
<dbReference type="Gene3D" id="1.10.3720.10">
    <property type="entry name" value="MetI-like"/>
    <property type="match status" value="1"/>
</dbReference>
<dbReference type="EMBL" id="RHJS01000002">
    <property type="protein sequence ID" value="RRK32285.1"/>
    <property type="molecule type" value="Genomic_DNA"/>
</dbReference>
<feature type="transmembrane region" description="Helical" evidence="7">
    <location>
        <begin position="157"/>
        <end position="178"/>
    </location>
</feature>
<dbReference type="PANTHER" id="PTHR43005">
    <property type="entry name" value="BLR7065 PROTEIN"/>
    <property type="match status" value="1"/>
</dbReference>
<dbReference type="Proteomes" id="UP000274920">
    <property type="component" value="Unassembled WGS sequence"/>
</dbReference>
<accession>A0A426DHN8</accession>
<feature type="transmembrane region" description="Helical" evidence="7">
    <location>
        <begin position="12"/>
        <end position="34"/>
    </location>
</feature>
<feature type="transmembrane region" description="Helical" evidence="7">
    <location>
        <begin position="73"/>
        <end position="94"/>
    </location>
</feature>
<feature type="transmembrane region" description="Helical" evidence="7">
    <location>
        <begin position="265"/>
        <end position="286"/>
    </location>
</feature>
<keyword evidence="3" id="KW-1003">Cell membrane</keyword>
<dbReference type="PANTHER" id="PTHR43005:SF1">
    <property type="entry name" value="SPERMIDINE_PUTRESCINE TRANSPORT SYSTEM PERMEASE PROTEIN"/>
    <property type="match status" value="1"/>
</dbReference>
<feature type="domain" description="ABC transmembrane type-1" evidence="8">
    <location>
        <begin position="69"/>
        <end position="283"/>
    </location>
</feature>
<evidence type="ECO:0000313" key="10">
    <source>
        <dbReference type="Proteomes" id="UP000274920"/>
    </source>
</evidence>
<evidence type="ECO:0000256" key="4">
    <source>
        <dbReference type="ARBA" id="ARBA00022692"/>
    </source>
</evidence>
<evidence type="ECO:0000256" key="7">
    <source>
        <dbReference type="RuleBase" id="RU363032"/>
    </source>
</evidence>
<comment type="similarity">
    <text evidence="7">Belongs to the binding-protein-dependent transport system permease family.</text>
</comment>
<keyword evidence="2 7" id="KW-0813">Transport</keyword>